<gene>
    <name evidence="2" type="ORF">VVR66_02095</name>
</gene>
<keyword evidence="1" id="KW-0812">Transmembrane</keyword>
<feature type="transmembrane region" description="Helical" evidence="1">
    <location>
        <begin position="12"/>
        <end position="38"/>
    </location>
</feature>
<dbReference type="EMBL" id="JAYWLU010000002">
    <property type="protein sequence ID" value="MEX3593500.1"/>
    <property type="molecule type" value="Genomic_DNA"/>
</dbReference>
<keyword evidence="1" id="KW-0472">Membrane</keyword>
<sequence length="145" mass="15817">MMATTTRTTGKAPLSAYVLSVLTALVLASIVGAIASVFYDENKLLGFVIFAACTAGTFFALGWVFFVSKYTVESDEHAEDNIEHRWYDKATSGAFHDIITTAGIALFVLAITRLEVSGMVVLTLILVLAVVSFAVRFWVARRRDS</sequence>
<evidence type="ECO:0000313" key="2">
    <source>
        <dbReference type="EMBL" id="MEX3593500.1"/>
    </source>
</evidence>
<keyword evidence="3" id="KW-1185">Reference proteome</keyword>
<reference evidence="2 3" key="1">
    <citation type="journal article" date="2024" name="Fungal Genet. Biol.">
        <title>The porcine skin microbiome exhibits broad fungal antagonism.</title>
        <authorList>
            <person name="De La Cruz K.F."/>
            <person name="Townsend E.C."/>
            <person name="Alex Cheong J.Z."/>
            <person name="Salamzade R."/>
            <person name="Liu A."/>
            <person name="Sandstrom S."/>
            <person name="Davila E."/>
            <person name="Huang L."/>
            <person name="Xu K.H."/>
            <person name="Wu S.Y."/>
            <person name="Meudt J.J."/>
            <person name="Shanmuganayagam D."/>
            <person name="Gibson A.L.F."/>
            <person name="Kalan L.R."/>
        </authorList>
    </citation>
    <scope>NUCLEOTIDE SEQUENCE [LARGE SCALE GENOMIC DNA]</scope>
    <source>
        <strain evidence="2 3">LK2625</strain>
    </source>
</reference>
<dbReference type="Proteomes" id="UP001558481">
    <property type="component" value="Unassembled WGS sequence"/>
</dbReference>
<protein>
    <submittedName>
        <fullName evidence="2">Uncharacterized protein</fullName>
    </submittedName>
</protein>
<feature type="transmembrane region" description="Helical" evidence="1">
    <location>
        <begin position="118"/>
        <end position="139"/>
    </location>
</feature>
<evidence type="ECO:0000256" key="1">
    <source>
        <dbReference type="SAM" id="Phobius"/>
    </source>
</evidence>
<proteinExistence type="predicted"/>
<accession>A0ABV3UYK2</accession>
<feature type="transmembrane region" description="Helical" evidence="1">
    <location>
        <begin position="44"/>
        <end position="66"/>
    </location>
</feature>
<comment type="caution">
    <text evidence="2">The sequence shown here is derived from an EMBL/GenBank/DDBJ whole genome shotgun (WGS) entry which is preliminary data.</text>
</comment>
<organism evidence="2 3">
    <name type="scientific">Kocuria carniphila</name>
    <dbReference type="NCBI Taxonomy" id="262208"/>
    <lineage>
        <taxon>Bacteria</taxon>
        <taxon>Bacillati</taxon>
        <taxon>Actinomycetota</taxon>
        <taxon>Actinomycetes</taxon>
        <taxon>Micrococcales</taxon>
        <taxon>Micrococcaceae</taxon>
        <taxon>Kocuria</taxon>
    </lineage>
</organism>
<feature type="transmembrane region" description="Helical" evidence="1">
    <location>
        <begin position="94"/>
        <end position="112"/>
    </location>
</feature>
<name>A0ABV3UYK2_9MICC</name>
<dbReference type="RefSeq" id="WP_368629046.1">
    <property type="nucleotide sequence ID" value="NZ_JAYWLU010000002.1"/>
</dbReference>
<evidence type="ECO:0000313" key="3">
    <source>
        <dbReference type="Proteomes" id="UP001558481"/>
    </source>
</evidence>
<keyword evidence="1" id="KW-1133">Transmembrane helix</keyword>